<evidence type="ECO:0000256" key="4">
    <source>
        <dbReference type="ARBA" id="ARBA00023163"/>
    </source>
</evidence>
<dbReference type="STRING" id="1619048.UU49_C0030G0012"/>
<dbReference type="SUPFAM" id="SSF88946">
    <property type="entry name" value="Sigma2 domain of RNA polymerase sigma factors"/>
    <property type="match status" value="1"/>
</dbReference>
<dbReference type="PANTHER" id="PTHR43133:SF46">
    <property type="entry name" value="RNA POLYMERASE SIGMA-70 FACTOR ECF SUBFAMILY"/>
    <property type="match status" value="1"/>
</dbReference>
<dbReference type="InterPro" id="IPR013249">
    <property type="entry name" value="RNA_pol_sigma70_r4_t2"/>
</dbReference>
<keyword evidence="2" id="KW-0805">Transcription regulation</keyword>
<dbReference type="GO" id="GO:0003677">
    <property type="term" value="F:DNA binding"/>
    <property type="evidence" value="ECO:0007669"/>
    <property type="project" value="InterPro"/>
</dbReference>
<keyword evidence="4" id="KW-0804">Transcription</keyword>
<protein>
    <submittedName>
        <fullName evidence="7">Putative sigma 70 subunit of a RNA polymerase</fullName>
    </submittedName>
</protein>
<dbReference type="SUPFAM" id="SSF88659">
    <property type="entry name" value="Sigma3 and sigma4 domains of RNA polymerase sigma factors"/>
    <property type="match status" value="1"/>
</dbReference>
<evidence type="ECO:0000259" key="6">
    <source>
        <dbReference type="Pfam" id="PF08281"/>
    </source>
</evidence>
<dbReference type="Gene3D" id="1.10.1740.10">
    <property type="match status" value="1"/>
</dbReference>
<dbReference type="InterPro" id="IPR014284">
    <property type="entry name" value="RNA_pol_sigma-70_dom"/>
</dbReference>
<proteinExistence type="inferred from homology"/>
<name>A0A0G0V8U2_9BACT</name>
<evidence type="ECO:0000256" key="3">
    <source>
        <dbReference type="ARBA" id="ARBA00023082"/>
    </source>
</evidence>
<comment type="similarity">
    <text evidence="1">Belongs to the sigma-70 factor family. ECF subfamily.</text>
</comment>
<evidence type="ECO:0000256" key="2">
    <source>
        <dbReference type="ARBA" id="ARBA00023015"/>
    </source>
</evidence>
<dbReference type="InterPro" id="IPR036388">
    <property type="entry name" value="WH-like_DNA-bd_sf"/>
</dbReference>
<reference evidence="7 8" key="1">
    <citation type="journal article" date="2015" name="Nature">
        <title>rRNA introns, odd ribosomes, and small enigmatic genomes across a large radiation of phyla.</title>
        <authorList>
            <person name="Brown C.T."/>
            <person name="Hug L.A."/>
            <person name="Thomas B.C."/>
            <person name="Sharon I."/>
            <person name="Castelle C.J."/>
            <person name="Singh A."/>
            <person name="Wilkins M.J."/>
            <person name="Williams K.H."/>
            <person name="Banfield J.F."/>
        </authorList>
    </citation>
    <scope>NUCLEOTIDE SEQUENCE [LARGE SCALE GENOMIC DNA]</scope>
</reference>
<evidence type="ECO:0000256" key="1">
    <source>
        <dbReference type="ARBA" id="ARBA00010641"/>
    </source>
</evidence>
<dbReference type="Gene3D" id="1.10.10.10">
    <property type="entry name" value="Winged helix-like DNA-binding domain superfamily/Winged helix DNA-binding domain"/>
    <property type="match status" value="1"/>
</dbReference>
<dbReference type="Pfam" id="PF08281">
    <property type="entry name" value="Sigma70_r4_2"/>
    <property type="match status" value="1"/>
</dbReference>
<dbReference type="CDD" id="cd06171">
    <property type="entry name" value="Sigma70_r4"/>
    <property type="match status" value="1"/>
</dbReference>
<evidence type="ECO:0000259" key="5">
    <source>
        <dbReference type="Pfam" id="PF04542"/>
    </source>
</evidence>
<dbReference type="AlphaFoldDB" id="A0A0G0V8U2"/>
<accession>A0A0G0V8U2</accession>
<feature type="domain" description="RNA polymerase sigma factor 70 region 4 type 2" evidence="6">
    <location>
        <begin position="89"/>
        <end position="141"/>
    </location>
</feature>
<dbReference type="InterPro" id="IPR013325">
    <property type="entry name" value="RNA_pol_sigma_r2"/>
</dbReference>
<sequence length="148" mass="17232">MAEDLVSEIFIKALKNFDDYEEEKSKSAWIFTIARNHLTNHWRDTGKRVEISLEAIDGENHFEIESQAEIKTDLLADGFEQFIKKDTERELWQALNKLSEDERQLVTLKYLSGYSYKEIGEMLKMSDGAAKVAAYRAMKKLKKYVSQV</sequence>
<evidence type="ECO:0000313" key="8">
    <source>
        <dbReference type="Proteomes" id="UP000034108"/>
    </source>
</evidence>
<gene>
    <name evidence="7" type="ORF">UU49_C0030G0012</name>
</gene>
<dbReference type="GO" id="GO:0006352">
    <property type="term" value="P:DNA-templated transcription initiation"/>
    <property type="evidence" value="ECO:0007669"/>
    <property type="project" value="InterPro"/>
</dbReference>
<comment type="caution">
    <text evidence="7">The sequence shown here is derived from an EMBL/GenBank/DDBJ whole genome shotgun (WGS) entry which is preliminary data.</text>
</comment>
<organism evidence="7 8">
    <name type="scientific">Candidatus Magasanikbacteria bacterium GW2011_GWC2_41_17</name>
    <dbReference type="NCBI Taxonomy" id="1619048"/>
    <lineage>
        <taxon>Bacteria</taxon>
        <taxon>Candidatus Magasanikiibacteriota</taxon>
    </lineage>
</organism>
<dbReference type="EMBL" id="LCAV01000030">
    <property type="protein sequence ID" value="KKR97458.1"/>
    <property type="molecule type" value="Genomic_DNA"/>
</dbReference>
<dbReference type="Proteomes" id="UP000034108">
    <property type="component" value="Unassembled WGS sequence"/>
</dbReference>
<keyword evidence="3" id="KW-0731">Sigma factor</keyword>
<dbReference type="Pfam" id="PF04542">
    <property type="entry name" value="Sigma70_r2"/>
    <property type="match status" value="1"/>
</dbReference>
<dbReference type="InterPro" id="IPR013324">
    <property type="entry name" value="RNA_pol_sigma_r3/r4-like"/>
</dbReference>
<dbReference type="GO" id="GO:0016987">
    <property type="term" value="F:sigma factor activity"/>
    <property type="evidence" value="ECO:0007669"/>
    <property type="project" value="UniProtKB-KW"/>
</dbReference>
<dbReference type="NCBIfam" id="TIGR02937">
    <property type="entry name" value="sigma70-ECF"/>
    <property type="match status" value="1"/>
</dbReference>
<feature type="domain" description="RNA polymerase sigma-70 region 2" evidence="5">
    <location>
        <begin position="2"/>
        <end position="47"/>
    </location>
</feature>
<dbReference type="InterPro" id="IPR039425">
    <property type="entry name" value="RNA_pol_sigma-70-like"/>
</dbReference>
<evidence type="ECO:0000313" key="7">
    <source>
        <dbReference type="EMBL" id="KKR97458.1"/>
    </source>
</evidence>
<dbReference type="InterPro" id="IPR007627">
    <property type="entry name" value="RNA_pol_sigma70_r2"/>
</dbReference>
<dbReference type="PANTHER" id="PTHR43133">
    <property type="entry name" value="RNA POLYMERASE ECF-TYPE SIGMA FACTO"/>
    <property type="match status" value="1"/>
</dbReference>